<dbReference type="RefSeq" id="WP_289268713.1">
    <property type="nucleotide sequence ID" value="NZ_OX365700.1"/>
</dbReference>
<evidence type="ECO:0000313" key="1">
    <source>
        <dbReference type="EMBL" id="CAI4031962.1"/>
    </source>
</evidence>
<dbReference type="Proteomes" id="UP001179121">
    <property type="component" value="Chromosome"/>
</dbReference>
<evidence type="ECO:0000313" key="2">
    <source>
        <dbReference type="Proteomes" id="UP001179121"/>
    </source>
</evidence>
<keyword evidence="2" id="KW-1185">Reference proteome</keyword>
<gene>
    <name evidence="1" type="ORF">DNFV4_02385</name>
</gene>
<sequence length="146" mass="15387">MLRLAITAASYMGLLTLLAVASPGVGLIGSGITIVPDELRGWSHVPLYGGLAWLVIHSFQVRGWPTAAAVMVGASFSMLFGLGTELAQISAPGREPSSEDLLFDGLGITMAAARLSLRAVTWRAVGPTTSTSRFRPSALYLDRSAR</sequence>
<dbReference type="EMBL" id="OX365700">
    <property type="protein sequence ID" value="CAI4031962.1"/>
    <property type="molecule type" value="Genomic_DNA"/>
</dbReference>
<dbReference type="AlphaFoldDB" id="A0AA86MZP4"/>
<proteinExistence type="predicted"/>
<protein>
    <recommendedName>
        <fullName evidence="3">VanZ-like domain-containing protein</fullName>
    </recommendedName>
</protein>
<evidence type="ECO:0008006" key="3">
    <source>
        <dbReference type="Google" id="ProtNLM"/>
    </source>
</evidence>
<dbReference type="NCBIfam" id="NF037970">
    <property type="entry name" value="vanZ_1"/>
    <property type="match status" value="1"/>
</dbReference>
<name>A0AA86MZP4_9BACT</name>
<dbReference type="KEGG" id="nti:DNFV4_02385"/>
<accession>A0AA86MZP4</accession>
<reference evidence="1" key="1">
    <citation type="submission" date="2022-10" db="EMBL/GenBank/DDBJ databases">
        <authorList>
            <person name="Koch H."/>
        </authorList>
    </citation>
    <scope>NUCLEOTIDE SEQUENCE</scope>
    <source>
        <strain evidence="1">DNF</strain>
    </source>
</reference>
<organism evidence="1 2">
    <name type="scientific">Nitrospira tepida</name>
    <dbReference type="NCBI Taxonomy" id="2973512"/>
    <lineage>
        <taxon>Bacteria</taxon>
        <taxon>Pseudomonadati</taxon>
        <taxon>Nitrospirota</taxon>
        <taxon>Nitrospiria</taxon>
        <taxon>Nitrospirales</taxon>
        <taxon>Nitrospiraceae</taxon>
        <taxon>Nitrospira</taxon>
    </lineage>
</organism>